<name>A0ABY3WRJ7_9ACTN</name>
<proteinExistence type="predicted"/>
<keyword evidence="2" id="KW-1185">Reference proteome</keyword>
<gene>
    <name evidence="1" type="ORF">J4032_17975</name>
</gene>
<evidence type="ECO:0000313" key="1">
    <source>
        <dbReference type="EMBL" id="UNM13131.1"/>
    </source>
</evidence>
<sequence length="75" mass="8365">MGTPHRLTQSLLIALEGGPPEVPDTVRVQTAARPEKVAVAYYGRHEHYEFTGCHVPVQDGTAPLYRWTYSTKIAE</sequence>
<dbReference type="Proteomes" id="UP000828924">
    <property type="component" value="Chromosome"/>
</dbReference>
<reference evidence="1 2" key="1">
    <citation type="submission" date="2021-03" db="EMBL/GenBank/DDBJ databases">
        <title>Complete genome of Streptomyces formicae strain 1H-GS9 (DSM 100524).</title>
        <authorList>
            <person name="Atanasov K.E."/>
            <person name="Altabella T."/>
            <person name="Ferrer A."/>
        </authorList>
    </citation>
    <scope>NUCLEOTIDE SEQUENCE [LARGE SCALE GENOMIC DNA]</scope>
    <source>
        <strain evidence="1 2">1H-GS9</strain>
    </source>
</reference>
<dbReference type="Pfam" id="PF19450">
    <property type="entry name" value="DUF5988"/>
    <property type="match status" value="1"/>
</dbReference>
<protein>
    <submittedName>
        <fullName evidence="1">Uncharacterized protein</fullName>
    </submittedName>
</protein>
<dbReference type="EMBL" id="CP071872">
    <property type="protein sequence ID" value="UNM13131.1"/>
    <property type="molecule type" value="Genomic_DNA"/>
</dbReference>
<dbReference type="RefSeq" id="WP_242331852.1">
    <property type="nucleotide sequence ID" value="NZ_CP071872.1"/>
</dbReference>
<evidence type="ECO:0000313" key="2">
    <source>
        <dbReference type="Proteomes" id="UP000828924"/>
    </source>
</evidence>
<organism evidence="1 2">
    <name type="scientific">Streptomyces formicae</name>
    <dbReference type="NCBI Taxonomy" id="1616117"/>
    <lineage>
        <taxon>Bacteria</taxon>
        <taxon>Bacillati</taxon>
        <taxon>Actinomycetota</taxon>
        <taxon>Actinomycetes</taxon>
        <taxon>Kitasatosporales</taxon>
        <taxon>Streptomycetaceae</taxon>
        <taxon>Streptomyces</taxon>
    </lineage>
</organism>
<dbReference type="InterPro" id="IPR046030">
    <property type="entry name" value="DUF5988"/>
</dbReference>
<accession>A0ABY3WRJ7</accession>